<comment type="caution">
    <text evidence="1">The sequence shown here is derived from an EMBL/GenBank/DDBJ whole genome shotgun (WGS) entry which is preliminary data.</text>
</comment>
<sequence length="139" mass="15760">MLEECNYIRLLGNMTACMKEVVKESTKFVSAYFGKPDTEEISIGRQTLWAARVGKSGKAMPSLTSLPQTTEAFYENVERIHIQACICKQAFDADPQDLNPCDYSWRNDDASNILSPVSIKCSLSYTQLALTDKMWVYKR</sequence>
<reference evidence="1" key="2">
    <citation type="submission" date="2020-11" db="EMBL/GenBank/DDBJ databases">
        <authorList>
            <person name="McCartney M.A."/>
            <person name="Auch B."/>
            <person name="Kono T."/>
            <person name="Mallez S."/>
            <person name="Becker A."/>
            <person name="Gohl D.M."/>
            <person name="Silverstein K.A.T."/>
            <person name="Koren S."/>
            <person name="Bechman K.B."/>
            <person name="Herman A."/>
            <person name="Abrahante J.E."/>
            <person name="Garbe J."/>
        </authorList>
    </citation>
    <scope>NUCLEOTIDE SEQUENCE</scope>
    <source>
        <strain evidence="1">Duluth1</strain>
        <tissue evidence="1">Whole animal</tissue>
    </source>
</reference>
<evidence type="ECO:0000313" key="1">
    <source>
        <dbReference type="EMBL" id="KAH3846511.1"/>
    </source>
</evidence>
<organism evidence="1 2">
    <name type="scientific">Dreissena polymorpha</name>
    <name type="common">Zebra mussel</name>
    <name type="synonym">Mytilus polymorpha</name>
    <dbReference type="NCBI Taxonomy" id="45954"/>
    <lineage>
        <taxon>Eukaryota</taxon>
        <taxon>Metazoa</taxon>
        <taxon>Spiralia</taxon>
        <taxon>Lophotrochozoa</taxon>
        <taxon>Mollusca</taxon>
        <taxon>Bivalvia</taxon>
        <taxon>Autobranchia</taxon>
        <taxon>Heteroconchia</taxon>
        <taxon>Euheterodonta</taxon>
        <taxon>Imparidentia</taxon>
        <taxon>Neoheterodontei</taxon>
        <taxon>Myida</taxon>
        <taxon>Dreissenoidea</taxon>
        <taxon>Dreissenidae</taxon>
        <taxon>Dreissena</taxon>
    </lineage>
</organism>
<proteinExistence type="predicted"/>
<accession>A0A9D4QWR2</accession>
<reference evidence="1" key="1">
    <citation type="journal article" date="2019" name="bioRxiv">
        <title>The Genome of the Zebra Mussel, Dreissena polymorpha: A Resource for Invasive Species Research.</title>
        <authorList>
            <person name="McCartney M.A."/>
            <person name="Auch B."/>
            <person name="Kono T."/>
            <person name="Mallez S."/>
            <person name="Zhang Y."/>
            <person name="Obille A."/>
            <person name="Becker A."/>
            <person name="Abrahante J.E."/>
            <person name="Garbe J."/>
            <person name="Badalamenti J.P."/>
            <person name="Herman A."/>
            <person name="Mangelson H."/>
            <person name="Liachko I."/>
            <person name="Sullivan S."/>
            <person name="Sone E.D."/>
            <person name="Koren S."/>
            <person name="Silverstein K.A.T."/>
            <person name="Beckman K.B."/>
            <person name="Gohl D.M."/>
        </authorList>
    </citation>
    <scope>NUCLEOTIDE SEQUENCE</scope>
    <source>
        <strain evidence="1">Duluth1</strain>
        <tissue evidence="1">Whole animal</tissue>
    </source>
</reference>
<evidence type="ECO:0000313" key="2">
    <source>
        <dbReference type="Proteomes" id="UP000828390"/>
    </source>
</evidence>
<dbReference type="Proteomes" id="UP000828390">
    <property type="component" value="Unassembled WGS sequence"/>
</dbReference>
<dbReference type="AlphaFoldDB" id="A0A9D4QWR2"/>
<keyword evidence="2" id="KW-1185">Reference proteome</keyword>
<protein>
    <submittedName>
        <fullName evidence="1">Uncharacterized protein</fullName>
    </submittedName>
</protein>
<name>A0A9D4QWR2_DREPO</name>
<gene>
    <name evidence="1" type="ORF">DPMN_088813</name>
</gene>
<dbReference type="EMBL" id="JAIWYP010000003">
    <property type="protein sequence ID" value="KAH3846511.1"/>
    <property type="molecule type" value="Genomic_DNA"/>
</dbReference>